<keyword evidence="1" id="KW-0812">Transmembrane</keyword>
<evidence type="ECO:0000256" key="1">
    <source>
        <dbReference type="SAM" id="Phobius"/>
    </source>
</evidence>
<dbReference type="Gene3D" id="3.90.550.10">
    <property type="entry name" value="Spore Coat Polysaccharide Biosynthesis Protein SpsA, Chain A"/>
    <property type="match status" value="1"/>
</dbReference>
<dbReference type="Pfam" id="PF00535">
    <property type="entry name" value="Glycos_transf_2"/>
    <property type="match status" value="1"/>
</dbReference>
<evidence type="ECO:0000313" key="3">
    <source>
        <dbReference type="EMBL" id="OGC39484.1"/>
    </source>
</evidence>
<accession>A0A1F4U3E2</accession>
<feature type="domain" description="Glycosyltransferase 2-like" evidence="2">
    <location>
        <begin position="6"/>
        <end position="167"/>
    </location>
</feature>
<feature type="transmembrane region" description="Helical" evidence="1">
    <location>
        <begin position="216"/>
        <end position="235"/>
    </location>
</feature>
<name>A0A1F4U3E2_UNCSA</name>
<protein>
    <recommendedName>
        <fullName evidence="2">Glycosyltransferase 2-like domain-containing protein</fullName>
    </recommendedName>
</protein>
<gene>
    <name evidence="3" type="ORF">A2438_07985</name>
</gene>
<dbReference type="PANTHER" id="PTHR48090">
    <property type="entry name" value="UNDECAPRENYL-PHOSPHATE 4-DEOXY-4-FORMAMIDO-L-ARABINOSE TRANSFERASE-RELATED"/>
    <property type="match status" value="1"/>
</dbReference>
<dbReference type="Proteomes" id="UP000179242">
    <property type="component" value="Unassembled WGS sequence"/>
</dbReference>
<sequence length="239" mass="26670">MDKLLIIVPAFNEEESIIRVIEEVKNVGLSNDLVVINDCSTDKTEELIRNLEINIVSHPVNLGAGAAIQTGLKYAQINNYDLMVVVDGDGQHDPKEIPKMVVALKENLADVAVGSRFLTNGQSGKQKIHWARQIGIKIFSVLLSLIVRSKITDTTSGFRAFNKRAIKFLAHEMPADFPDADMLLSLIFAGFKIIEVPVNMRERIGGRSMYSGLRSVYYPFKLTIAILAVLLKSFLERRK</sequence>
<dbReference type="EMBL" id="MEUJ01000008">
    <property type="protein sequence ID" value="OGC39484.1"/>
    <property type="molecule type" value="Genomic_DNA"/>
</dbReference>
<evidence type="ECO:0000259" key="2">
    <source>
        <dbReference type="Pfam" id="PF00535"/>
    </source>
</evidence>
<dbReference type="PANTHER" id="PTHR48090:SF7">
    <property type="entry name" value="RFBJ PROTEIN"/>
    <property type="match status" value="1"/>
</dbReference>
<dbReference type="CDD" id="cd04179">
    <property type="entry name" value="DPM_DPG-synthase_like"/>
    <property type="match status" value="1"/>
</dbReference>
<dbReference type="InterPro" id="IPR029044">
    <property type="entry name" value="Nucleotide-diphossugar_trans"/>
</dbReference>
<dbReference type="AlphaFoldDB" id="A0A1F4U3E2"/>
<keyword evidence="1" id="KW-1133">Transmembrane helix</keyword>
<dbReference type="SUPFAM" id="SSF53448">
    <property type="entry name" value="Nucleotide-diphospho-sugar transferases"/>
    <property type="match status" value="1"/>
</dbReference>
<proteinExistence type="predicted"/>
<evidence type="ECO:0000313" key="4">
    <source>
        <dbReference type="Proteomes" id="UP000179242"/>
    </source>
</evidence>
<reference evidence="3 4" key="1">
    <citation type="journal article" date="2016" name="Nat. Commun.">
        <title>Thousands of microbial genomes shed light on interconnected biogeochemical processes in an aquifer system.</title>
        <authorList>
            <person name="Anantharaman K."/>
            <person name="Brown C.T."/>
            <person name="Hug L.A."/>
            <person name="Sharon I."/>
            <person name="Castelle C.J."/>
            <person name="Probst A.J."/>
            <person name="Thomas B.C."/>
            <person name="Singh A."/>
            <person name="Wilkins M.J."/>
            <person name="Karaoz U."/>
            <person name="Brodie E.L."/>
            <person name="Williams K.H."/>
            <person name="Hubbard S.S."/>
            <person name="Banfield J.F."/>
        </authorList>
    </citation>
    <scope>NUCLEOTIDE SEQUENCE [LARGE SCALE GENOMIC DNA]</scope>
</reference>
<dbReference type="InterPro" id="IPR001173">
    <property type="entry name" value="Glyco_trans_2-like"/>
</dbReference>
<comment type="caution">
    <text evidence="3">The sequence shown here is derived from an EMBL/GenBank/DDBJ whole genome shotgun (WGS) entry which is preliminary data.</text>
</comment>
<keyword evidence="1" id="KW-0472">Membrane</keyword>
<dbReference type="InterPro" id="IPR050256">
    <property type="entry name" value="Glycosyltransferase_2"/>
</dbReference>
<organism evidence="3 4">
    <name type="scientific">candidate division WOR-1 bacterium RIFOXYC2_FULL_46_14</name>
    <dbReference type="NCBI Taxonomy" id="1802587"/>
    <lineage>
        <taxon>Bacteria</taxon>
        <taxon>Bacillati</taxon>
        <taxon>Saganbacteria</taxon>
    </lineage>
</organism>